<dbReference type="Gene3D" id="2.20.230.10">
    <property type="entry name" value="Resuscitation-promoting factor rpfb"/>
    <property type="match status" value="1"/>
</dbReference>
<dbReference type="InterPro" id="IPR010611">
    <property type="entry name" value="3D_dom"/>
</dbReference>
<dbReference type="InterPro" id="IPR011098">
    <property type="entry name" value="G5_dom"/>
</dbReference>
<dbReference type="GO" id="GO:0004553">
    <property type="term" value="F:hydrolase activity, hydrolyzing O-glycosyl compounds"/>
    <property type="evidence" value="ECO:0007669"/>
    <property type="project" value="InterPro"/>
</dbReference>
<dbReference type="InterPro" id="IPR007137">
    <property type="entry name" value="DUF348"/>
</dbReference>
<accession>A0A3D8PNM7</accession>
<dbReference type="Gene3D" id="2.40.40.10">
    <property type="entry name" value="RlpA-like domain"/>
    <property type="match status" value="1"/>
</dbReference>
<evidence type="ECO:0000313" key="3">
    <source>
        <dbReference type="EMBL" id="RDW16841.1"/>
    </source>
</evidence>
<dbReference type="EMBL" id="PIOD01000016">
    <property type="protein sequence ID" value="RDW16841.1"/>
    <property type="molecule type" value="Genomic_DNA"/>
</dbReference>
<dbReference type="AlphaFoldDB" id="A0A3D8PNM7"/>
<evidence type="ECO:0000256" key="1">
    <source>
        <dbReference type="ARBA" id="ARBA00022729"/>
    </source>
</evidence>
<dbReference type="Pfam" id="PF03990">
    <property type="entry name" value="DUF348"/>
    <property type="match status" value="3"/>
</dbReference>
<dbReference type="InterPro" id="IPR051933">
    <property type="entry name" value="Resuscitation_pf_RpfB"/>
</dbReference>
<evidence type="ECO:0000313" key="4">
    <source>
        <dbReference type="Proteomes" id="UP000256520"/>
    </source>
</evidence>
<dbReference type="PANTHER" id="PTHR39160">
    <property type="entry name" value="CELL WALL-BINDING PROTEIN YOCH"/>
    <property type="match status" value="1"/>
</dbReference>
<dbReference type="SMART" id="SM01208">
    <property type="entry name" value="G5"/>
    <property type="match status" value="1"/>
</dbReference>
<organism evidence="3 4">
    <name type="scientific">Oceanobacillus chungangensis</name>
    <dbReference type="NCBI Taxonomy" id="1229152"/>
    <lineage>
        <taxon>Bacteria</taxon>
        <taxon>Bacillati</taxon>
        <taxon>Bacillota</taxon>
        <taxon>Bacilli</taxon>
        <taxon>Bacillales</taxon>
        <taxon>Bacillaceae</taxon>
        <taxon>Oceanobacillus</taxon>
    </lineage>
</organism>
<dbReference type="Pfam" id="PF06725">
    <property type="entry name" value="3D"/>
    <property type="match status" value="1"/>
</dbReference>
<dbReference type="SUPFAM" id="SSF50685">
    <property type="entry name" value="Barwin-like endoglucanases"/>
    <property type="match status" value="1"/>
</dbReference>
<dbReference type="RefSeq" id="WP_115750595.1">
    <property type="nucleotide sequence ID" value="NZ_PIOD01000016.1"/>
</dbReference>
<reference evidence="4" key="1">
    <citation type="submission" date="2017-11" db="EMBL/GenBank/DDBJ databases">
        <authorList>
            <person name="Zhu W."/>
        </authorList>
    </citation>
    <scope>NUCLEOTIDE SEQUENCE [LARGE SCALE GENOMIC DNA]</scope>
    <source>
        <strain evidence="4">CAU 1051</strain>
    </source>
</reference>
<dbReference type="GO" id="GO:0009254">
    <property type="term" value="P:peptidoglycan turnover"/>
    <property type="evidence" value="ECO:0007669"/>
    <property type="project" value="InterPro"/>
</dbReference>
<dbReference type="PANTHER" id="PTHR39160:SF4">
    <property type="entry name" value="RESUSCITATION-PROMOTING FACTOR RPFB"/>
    <property type="match status" value="1"/>
</dbReference>
<dbReference type="Pfam" id="PF07501">
    <property type="entry name" value="G5"/>
    <property type="match status" value="1"/>
</dbReference>
<proteinExistence type="predicted"/>
<dbReference type="PROSITE" id="PS51109">
    <property type="entry name" value="G5"/>
    <property type="match status" value="1"/>
</dbReference>
<dbReference type="OrthoDB" id="9798935at2"/>
<keyword evidence="4" id="KW-1185">Reference proteome</keyword>
<keyword evidence="1" id="KW-0732">Signal</keyword>
<gene>
    <name evidence="3" type="ORF">CWR45_14585</name>
</gene>
<comment type="caution">
    <text evidence="3">The sequence shown here is derived from an EMBL/GenBank/DDBJ whole genome shotgun (WGS) entry which is preliminary data.</text>
</comment>
<protein>
    <recommendedName>
        <fullName evidence="2">G5 domain-containing protein</fullName>
    </recommendedName>
</protein>
<evidence type="ECO:0000259" key="2">
    <source>
        <dbReference type="PROSITE" id="PS51109"/>
    </source>
</evidence>
<sequence length="410" mass="44085">MRIISKLLPASKMKLVISVVGVLVLVLFSGLVLFEATKAEVVISNNGDKQTVDTHINTVGELLNEVGIVVSEHDELSHAKDEAIKSGMTIDYKSAKQIKVTIDGNDHTYYTTADSVGDFFIEQDLSFAAHDVISHKTTDQTVDGLHIHIATAYQVTIHDGAKKRIVWTTGGSVFDLLNKNKIKLNDHDRIQPSVEEVVNENTAVSIVRVNKAIDEVNESVSYSTERQHDSTLNKGEEKVITQGKDGTVVKKYEVTTENGKEVSRELISEETKEASVNRVIAVGTKEPQAEQGLVTLASTSSGESRGIMQTSTGGKSLTMTASAFTSDCSGCSGYTATGINLSANPNMKVIAVDPNVIPLGSKVWIEGYGVAIAGDTGGAINGNRIDVHVPTKSDAFSWGVRTVQVEILDL</sequence>
<name>A0A3D8PNM7_9BACI</name>
<dbReference type="Proteomes" id="UP000256520">
    <property type="component" value="Unassembled WGS sequence"/>
</dbReference>
<dbReference type="CDD" id="cd22786">
    <property type="entry name" value="DPBB_YuiC-like"/>
    <property type="match status" value="1"/>
</dbReference>
<dbReference type="GO" id="GO:0019867">
    <property type="term" value="C:outer membrane"/>
    <property type="evidence" value="ECO:0007669"/>
    <property type="project" value="InterPro"/>
</dbReference>
<dbReference type="InterPro" id="IPR036908">
    <property type="entry name" value="RlpA-like_sf"/>
</dbReference>
<feature type="domain" description="G5" evidence="2">
    <location>
        <begin position="206"/>
        <end position="286"/>
    </location>
</feature>